<dbReference type="InterPro" id="IPR020806">
    <property type="entry name" value="PKS_PP-bd"/>
</dbReference>
<dbReference type="InterPro" id="IPR020841">
    <property type="entry name" value="PKS_Beta-ketoAc_synthase_dom"/>
</dbReference>
<evidence type="ECO:0000256" key="1">
    <source>
        <dbReference type="ARBA" id="ARBA00022450"/>
    </source>
</evidence>
<dbReference type="InterPro" id="IPR009081">
    <property type="entry name" value="PP-bd_ACP"/>
</dbReference>
<dbReference type="PANTHER" id="PTHR43775">
    <property type="entry name" value="FATTY ACID SYNTHASE"/>
    <property type="match status" value="1"/>
</dbReference>
<dbReference type="InterPro" id="IPR013968">
    <property type="entry name" value="PKS_KR"/>
</dbReference>
<feature type="region of interest" description="N-terminal hotdog fold" evidence="8">
    <location>
        <begin position="980"/>
        <end position="1113"/>
    </location>
</feature>
<feature type="active site" description="Proton donor; for dehydratase activity" evidence="8">
    <location>
        <position position="1200"/>
    </location>
</feature>
<dbReference type="SMART" id="SM00826">
    <property type="entry name" value="PKS_DH"/>
    <property type="match status" value="1"/>
</dbReference>
<keyword evidence="5" id="KW-0560">Oxidoreductase</keyword>
<dbReference type="InterPro" id="IPR014031">
    <property type="entry name" value="Ketoacyl_synth_C"/>
</dbReference>
<keyword evidence="3" id="KW-0808">Transferase</keyword>
<gene>
    <name evidence="12" type="ORF">BOTCAL_0048g00120</name>
</gene>
<feature type="region of interest" description="C-terminal hotdog fold" evidence="8">
    <location>
        <begin position="1135"/>
        <end position="1289"/>
    </location>
</feature>
<protein>
    <submittedName>
        <fullName evidence="12">Uncharacterized protein</fullName>
    </submittedName>
</protein>
<dbReference type="InterPro" id="IPR057326">
    <property type="entry name" value="KR_dom"/>
</dbReference>
<dbReference type="InterPro" id="IPR016035">
    <property type="entry name" value="Acyl_Trfase/lysoPLipase"/>
</dbReference>
<dbReference type="STRING" id="38488.A0A4Y8DBJ5"/>
<dbReference type="InterPro" id="IPR036291">
    <property type="entry name" value="NAD(P)-bd_dom_sf"/>
</dbReference>
<dbReference type="InterPro" id="IPR018201">
    <property type="entry name" value="Ketoacyl_synth_AS"/>
</dbReference>
<dbReference type="Pfam" id="PF08240">
    <property type="entry name" value="ADH_N"/>
    <property type="match status" value="1"/>
</dbReference>
<dbReference type="Pfam" id="PF00109">
    <property type="entry name" value="ketoacyl-synt"/>
    <property type="match status" value="1"/>
</dbReference>
<evidence type="ECO:0000256" key="3">
    <source>
        <dbReference type="ARBA" id="ARBA00022679"/>
    </source>
</evidence>
<dbReference type="GO" id="GO:0031177">
    <property type="term" value="F:phosphopantetheine binding"/>
    <property type="evidence" value="ECO:0007669"/>
    <property type="project" value="InterPro"/>
</dbReference>
<keyword evidence="1" id="KW-0596">Phosphopantetheine</keyword>
<dbReference type="InterPro" id="IPR013217">
    <property type="entry name" value="Methyltransf_12"/>
</dbReference>
<dbReference type="Pfam" id="PF08242">
    <property type="entry name" value="Methyltransf_12"/>
    <property type="match status" value="1"/>
</dbReference>
<dbReference type="InterPro" id="IPR049551">
    <property type="entry name" value="PKS_DH_C"/>
</dbReference>
<dbReference type="InterPro" id="IPR029063">
    <property type="entry name" value="SAM-dependent_MTases_sf"/>
</dbReference>
<dbReference type="GO" id="GO:0006633">
    <property type="term" value="P:fatty acid biosynthetic process"/>
    <property type="evidence" value="ECO:0007669"/>
    <property type="project" value="InterPro"/>
</dbReference>
<dbReference type="Gene3D" id="3.90.180.10">
    <property type="entry name" value="Medium-chain alcohol dehydrogenases, catalytic domain"/>
    <property type="match status" value="1"/>
</dbReference>
<keyword evidence="2" id="KW-0597">Phosphoprotein</keyword>
<dbReference type="GO" id="GO:0044550">
    <property type="term" value="P:secondary metabolite biosynthetic process"/>
    <property type="evidence" value="ECO:0007669"/>
    <property type="project" value="TreeGrafter"/>
</dbReference>
<evidence type="ECO:0000256" key="7">
    <source>
        <dbReference type="ARBA" id="ARBA00023315"/>
    </source>
</evidence>
<dbReference type="SUPFAM" id="SSF47336">
    <property type="entry name" value="ACP-like"/>
    <property type="match status" value="1"/>
</dbReference>
<dbReference type="InterPro" id="IPR036736">
    <property type="entry name" value="ACP-like_sf"/>
</dbReference>
<dbReference type="CDD" id="cd02440">
    <property type="entry name" value="AdoMet_MTases"/>
    <property type="match status" value="1"/>
</dbReference>
<dbReference type="SMART" id="SM00827">
    <property type="entry name" value="PKS_AT"/>
    <property type="match status" value="1"/>
</dbReference>
<dbReference type="SUPFAM" id="SSF53901">
    <property type="entry name" value="Thiolase-like"/>
    <property type="match status" value="1"/>
</dbReference>
<dbReference type="InterPro" id="IPR014030">
    <property type="entry name" value="Ketoacyl_synth_N"/>
</dbReference>
<dbReference type="Pfam" id="PF16197">
    <property type="entry name" value="KAsynt_C_assoc"/>
    <property type="match status" value="1"/>
</dbReference>
<dbReference type="InterPro" id="IPR042104">
    <property type="entry name" value="PKS_dehydratase_sf"/>
</dbReference>
<dbReference type="Gene3D" id="1.10.1200.10">
    <property type="entry name" value="ACP-like"/>
    <property type="match status" value="1"/>
</dbReference>
<dbReference type="Pfam" id="PF00698">
    <property type="entry name" value="Acyl_transf_1"/>
    <property type="match status" value="1"/>
</dbReference>
<dbReference type="SUPFAM" id="SSF53335">
    <property type="entry name" value="S-adenosyl-L-methionine-dependent methyltransferases"/>
    <property type="match status" value="1"/>
</dbReference>
<dbReference type="Pfam" id="PF21089">
    <property type="entry name" value="PKS_DH_N"/>
    <property type="match status" value="1"/>
</dbReference>
<dbReference type="GO" id="GO:0004312">
    <property type="term" value="F:fatty acid synthase activity"/>
    <property type="evidence" value="ECO:0007669"/>
    <property type="project" value="TreeGrafter"/>
</dbReference>
<dbReference type="InterPro" id="IPR016036">
    <property type="entry name" value="Malonyl_transacylase_ACP-bd"/>
</dbReference>
<dbReference type="InterPro" id="IPR013154">
    <property type="entry name" value="ADH-like_N"/>
</dbReference>
<dbReference type="GO" id="GO:0016491">
    <property type="term" value="F:oxidoreductase activity"/>
    <property type="evidence" value="ECO:0007669"/>
    <property type="project" value="UniProtKB-KW"/>
</dbReference>
<evidence type="ECO:0000256" key="4">
    <source>
        <dbReference type="ARBA" id="ARBA00022857"/>
    </source>
</evidence>
<feature type="domain" description="Ketosynthase family 3 (KS3)" evidence="10">
    <location>
        <begin position="16"/>
        <end position="441"/>
    </location>
</feature>
<dbReference type="InterPro" id="IPR032821">
    <property type="entry name" value="PKS_assoc"/>
</dbReference>
<dbReference type="Gene3D" id="3.10.129.110">
    <property type="entry name" value="Polyketide synthase dehydratase"/>
    <property type="match status" value="1"/>
</dbReference>
<reference evidence="12 13" key="1">
    <citation type="submission" date="2017-11" db="EMBL/GenBank/DDBJ databases">
        <title>Comparative genomics of Botrytis spp.</title>
        <authorList>
            <person name="Valero-Jimenez C.A."/>
            <person name="Tapia P."/>
            <person name="Veloso J."/>
            <person name="Silva-Moreno E."/>
            <person name="Staats M."/>
            <person name="Valdes J.H."/>
            <person name="Van Kan J.A.L."/>
        </authorList>
    </citation>
    <scope>NUCLEOTIDE SEQUENCE [LARGE SCALE GENOMIC DNA]</scope>
    <source>
        <strain evidence="12 13">MUCL2830</strain>
    </source>
</reference>
<dbReference type="Pfam" id="PF23297">
    <property type="entry name" value="ACP_SdgA_C"/>
    <property type="match status" value="1"/>
</dbReference>
<dbReference type="SUPFAM" id="SSF50129">
    <property type="entry name" value="GroES-like"/>
    <property type="match status" value="1"/>
</dbReference>
<dbReference type="Gene3D" id="3.40.50.150">
    <property type="entry name" value="Vaccinia Virus protein VP39"/>
    <property type="match status" value="1"/>
</dbReference>
<dbReference type="Gene3D" id="3.40.50.720">
    <property type="entry name" value="NAD(P)-binding Rossmann-like Domain"/>
    <property type="match status" value="1"/>
</dbReference>
<dbReference type="InterPro" id="IPR016039">
    <property type="entry name" value="Thiolase-like"/>
</dbReference>
<dbReference type="Gene3D" id="3.40.366.10">
    <property type="entry name" value="Malonyl-Coenzyme A Acyl Carrier Protein, domain 2"/>
    <property type="match status" value="1"/>
</dbReference>
<comment type="caution">
    <text evidence="12">The sequence shown here is derived from an EMBL/GenBank/DDBJ whole genome shotgun (WGS) entry which is preliminary data.</text>
</comment>
<dbReference type="InterPro" id="IPR020807">
    <property type="entry name" value="PKS_DH"/>
</dbReference>
<dbReference type="SMART" id="SM00823">
    <property type="entry name" value="PKS_PP"/>
    <property type="match status" value="1"/>
</dbReference>
<dbReference type="InterPro" id="IPR056501">
    <property type="entry name" value="NAD-bd_HRPKS_sdrA"/>
</dbReference>
<evidence type="ECO:0000313" key="12">
    <source>
        <dbReference type="EMBL" id="TEY78486.1"/>
    </source>
</evidence>
<dbReference type="PROSITE" id="PS52019">
    <property type="entry name" value="PKS_MFAS_DH"/>
    <property type="match status" value="1"/>
</dbReference>
<dbReference type="InterPro" id="IPR050091">
    <property type="entry name" value="PKS_NRPS_Biosynth_Enz"/>
</dbReference>
<dbReference type="Gene3D" id="3.40.47.10">
    <property type="match status" value="1"/>
</dbReference>
<keyword evidence="7" id="KW-0012">Acyltransferase</keyword>
<evidence type="ECO:0000259" key="10">
    <source>
        <dbReference type="PROSITE" id="PS52004"/>
    </source>
</evidence>
<accession>A0A4Y8DBJ5</accession>
<dbReference type="CDD" id="cd05195">
    <property type="entry name" value="enoyl_red"/>
    <property type="match status" value="1"/>
</dbReference>
<dbReference type="SMART" id="SM00822">
    <property type="entry name" value="PKS_KR"/>
    <property type="match status" value="1"/>
</dbReference>
<dbReference type="Proteomes" id="UP000297299">
    <property type="component" value="Unassembled WGS sequence"/>
</dbReference>
<organism evidence="12 13">
    <name type="scientific">Botryotinia calthae</name>
    <dbReference type="NCBI Taxonomy" id="38488"/>
    <lineage>
        <taxon>Eukaryota</taxon>
        <taxon>Fungi</taxon>
        <taxon>Dikarya</taxon>
        <taxon>Ascomycota</taxon>
        <taxon>Pezizomycotina</taxon>
        <taxon>Leotiomycetes</taxon>
        <taxon>Helotiales</taxon>
        <taxon>Sclerotiniaceae</taxon>
        <taxon>Botryotinia</taxon>
    </lineage>
</organism>
<dbReference type="SUPFAM" id="SSF51735">
    <property type="entry name" value="NAD(P)-binding Rossmann-fold domains"/>
    <property type="match status" value="2"/>
</dbReference>
<evidence type="ECO:0000313" key="13">
    <source>
        <dbReference type="Proteomes" id="UP000297299"/>
    </source>
</evidence>
<dbReference type="CDD" id="cd00833">
    <property type="entry name" value="PKS"/>
    <property type="match status" value="1"/>
</dbReference>
<feature type="domain" description="Carrier" evidence="9">
    <location>
        <begin position="2492"/>
        <end position="2569"/>
    </location>
</feature>
<dbReference type="Pfam" id="PF22621">
    <property type="entry name" value="CurL-like_PKS_C"/>
    <property type="match status" value="1"/>
</dbReference>
<dbReference type="InterPro" id="IPR020843">
    <property type="entry name" value="ER"/>
</dbReference>
<dbReference type="InterPro" id="IPR049900">
    <property type="entry name" value="PKS_mFAS_DH"/>
</dbReference>
<dbReference type="Gene3D" id="3.30.70.3290">
    <property type="match status" value="1"/>
</dbReference>
<keyword evidence="4" id="KW-0521">NADP</keyword>
<evidence type="ECO:0000256" key="6">
    <source>
        <dbReference type="ARBA" id="ARBA00023268"/>
    </source>
</evidence>
<dbReference type="InterPro" id="IPR049552">
    <property type="entry name" value="PKS_DH_N"/>
</dbReference>
<proteinExistence type="predicted"/>
<dbReference type="SMART" id="SM00829">
    <property type="entry name" value="PKS_ER"/>
    <property type="match status" value="1"/>
</dbReference>
<dbReference type="PROSITE" id="PS52004">
    <property type="entry name" value="KS3_2"/>
    <property type="match status" value="1"/>
</dbReference>
<dbReference type="GO" id="GO:0004315">
    <property type="term" value="F:3-oxoacyl-[acyl-carrier-protein] synthase activity"/>
    <property type="evidence" value="ECO:0007669"/>
    <property type="project" value="InterPro"/>
</dbReference>
<sequence>MTSLTKCDPDGDLDLIEPIAIVGLSLKFPQDATSPEAFWKMMAEKRHGMKEFPTDRMNVNAFYHPNNTRRNAFPVRGGHFIKEDLGVFDAKFFSITPAEAAAMDPAQRILLETTFRALENSGIPLEHLKGSDTAVFTGCFSNDYLLQLLKDPEQLPTYAATGASLSMLANRLSWFFDLSGPSVNLDSACSSSAMALDQACRTLHSGQSSMALVAGCNLTYFPEYTHILSNMNFLSPDNQCFTFDSRANGYARGEGIGVVVLKKLSQALKDQDTVRAVIRSTGCNQDGRTVGITQPNSKAQERLMKEVYSKAGLSMKKTRFFEAHGTGTSIGDPTEISAISGAFRKYRTRQDPLYVGAVKTNIGHLEGASGIAGLIKTILILETGCILPNTNFHESNEKIDLEACCIKLPLECTPWPSKGLRRASINSFGFGGANCHVVIDDAFHYLSQHGLAGNLRTVPEPPQKTFSYHTPHMILGSESQRNDNLDLFRTPKLLVWSASDPIALQEMVFKYQNHCSSLPDATLNNGSYVHDLAYTLDSRRSSLQWKSYVVLSSISELKDLAKVASRPVATRPLRPVLGFVFTGQGAQWHAMGRDLFTYPIFEQSIKASQVVLETLGCPWSIRGNPPRPDELHRDELESNVNQPEFSQALCIGLVELLKCFGVVPSVVVGHSSGEIAAAYCAGALSQESAVKIAYYRGLLASSITNQNASAGAMIAVNLSPASIRPYLSTVSAQHTELDLVISCVNSPTNITVAGGASQIDTLKQLLDIDGVFARKLQVAVAYHSPQMNQVAEAYHSLIGKLQVYSQASNIQMVSSVTGSRISKEELCEASYWVKNMVSTVQFMDATLCLCKKSRTPLSKKLDRSHQRVISVDELVEVGPHAALQRPIQDIIQMSGRQDMGYSPTLYRNTSASRAIVKLIGYLYSLGVPINLRQVNDVDSCNSASNIVLADLPEYPFNHNKKYWHESRISTGHRLRKNGAIDLLGSPALDWNPLDPSWRYCIKTTDIPWIEDHKVNGKVIYPAAAMVVMALEAVRQVADHNCGVSGYTLRNVKFRAALEIKTGSEDAETRVRLRGLTGDAATGAPSYEFVLFSFSSGNWTENCNGTIEIQYTKPGDHRESIERLAYYHNISRSYFTIQSVSMNYMYQFLRESGLDYGTSFQCMKNASYGKSKEATATIEVFKGLQNCPESDVHVIHPTVLDSIIQLTLLALTQGGTRPMSTQVVAGIDKMWISEVTPTSRDNTMKAFTKINTETTRNTKSSFFALNETDQELRLIIEGLEISSLGSSAVSAAHTQLWCSITTMIDIDMLNASQTLEWLEKSYGPEPDGPLSFHVDVKCFLLSVLKDLLRNIQSEEIVIQKPHLKRYVAWINWQLEMNDTPEIRGQCISSGDALVSRIKDQGSVGRFFLEVARNAPGILRGDVDALQILFGNNLVNDYYSEQSFGSKYFKKLELYLDALAHKRPNMRILELGAGTGTFTNCVLHALSFHDGQKCPASRYDHYFFTDISPSFFEKAKASFSEHGHKMTFKTFDIEVDPLIQGFEEGSFDVITASNVLHVTQNLVKTIRGIRKLLKHGGKLIFHEITCPTDIKTGFAFGLLPGWWLGKEDHRAMGATVTESVWDNILRENGYSGVDFCLHDYTDELCHQMSIIVSTALDTTQSHGQMPGTKCPDTVIVVEAGSSIQSSIAENLQQRMLGVHCPSVCVVRSDEIPLPINSTALIIMLVDIETPILSRLDKNTYPKLKSVMLSGSQIIWVTKGDRARSPGFGMIEGFSRVLRIERNNLSLVTLALECAGTEIAGYTDNILHVAAEMLSTSSNMELEYVERDGILNVSRISEDTVFKSAMQERLTSQKVLTQSIELANRVKVEISIPGQLDTLKIAQCTTPYGELQADEIEVEIDCVGLNTIDSLTVLGKLSSSSLGSECSGRVTAVGRDSRFTRGDRVCMFGSNILGSSARTKQNLAAKIPDNMSFRAASIMPYDYLIASCIVRRSAALSDGETVLIHGGHISMVLATADLCLDMCHCLFISVSSDDDEKTLRKAYDSHKITILSSLYLSDQIQRRMLRKGIDVVIDFSLAGPSLDLMDCISSYGRYVNVEYGSTSPSAISLSQIPSSVTYRTDDVLSIIRNQLCLTNTPLQTLIDIAIKSRKPTNEYKVFKLSQLEAAFAVLRDTDIQRKVVIEIDKQEQLPIIESVQSTYIFDPCFTYLIAGGLGDLGMCVAEWMVQRGAKNLILLSRSGCHTEAARSMLSNMKEKGISVETPHCDITDRTILNKTLIECSNKLPPIKGCIQTSGALKDILFENMSLDDWNAAISPKVTGSWNLHELLPHGMDFFIMASSISGILGQVTQINYAAGNTYQDALARYRISKGENAVSLDLGILMTGGLLEQNHDLMERLMRTGCYIPISVKELLAMFDFFCDPKLKTSVTQNAAQIIVGIKSPIEVKKGGNDVLDVMRQPFWSHMFVSAGKENTTLQPIGETTRISTLMERAESVEKVITVITDALTQRFSRMLALPEDGLNIEEPFHANGMDSLSAVDLRNWIAKAFGVDVAVFDLLGDISINGIGQLIAKKWQAERGV</sequence>
<evidence type="ECO:0000256" key="2">
    <source>
        <dbReference type="ARBA" id="ARBA00022553"/>
    </source>
</evidence>
<feature type="active site" description="Proton acceptor; for dehydratase activity" evidence="8">
    <location>
        <position position="1012"/>
    </location>
</feature>
<dbReference type="OrthoDB" id="329835at2759"/>
<evidence type="ECO:0000256" key="8">
    <source>
        <dbReference type="PROSITE-ProRule" id="PRU01363"/>
    </source>
</evidence>
<evidence type="ECO:0000256" key="5">
    <source>
        <dbReference type="ARBA" id="ARBA00023002"/>
    </source>
</evidence>
<keyword evidence="6" id="KW-0511">Multifunctional enzyme</keyword>
<dbReference type="InterPro" id="IPR014043">
    <property type="entry name" value="Acyl_transferase_dom"/>
</dbReference>
<dbReference type="PANTHER" id="PTHR43775:SF29">
    <property type="entry name" value="ASPERFURANONE POLYKETIDE SYNTHASE AFOG-RELATED"/>
    <property type="match status" value="1"/>
</dbReference>
<dbReference type="SMART" id="SM00825">
    <property type="entry name" value="PKS_KS"/>
    <property type="match status" value="1"/>
</dbReference>
<dbReference type="InterPro" id="IPR001227">
    <property type="entry name" value="Ac_transferase_dom_sf"/>
</dbReference>
<evidence type="ECO:0000259" key="9">
    <source>
        <dbReference type="PROSITE" id="PS50075"/>
    </source>
</evidence>
<dbReference type="SUPFAM" id="SSF55048">
    <property type="entry name" value="Probable ACP-binding domain of malonyl-CoA ACP transacylase"/>
    <property type="match status" value="1"/>
</dbReference>
<dbReference type="InterPro" id="IPR011032">
    <property type="entry name" value="GroES-like_sf"/>
</dbReference>
<dbReference type="Pfam" id="PF08659">
    <property type="entry name" value="KR"/>
    <property type="match status" value="1"/>
</dbReference>
<name>A0A4Y8DBJ5_9HELO</name>
<dbReference type="PROSITE" id="PS00606">
    <property type="entry name" value="KS3_1"/>
    <property type="match status" value="1"/>
</dbReference>
<evidence type="ECO:0000259" key="11">
    <source>
        <dbReference type="PROSITE" id="PS52019"/>
    </source>
</evidence>
<dbReference type="Pfam" id="PF14765">
    <property type="entry name" value="PS-DH"/>
    <property type="match status" value="1"/>
</dbReference>
<feature type="domain" description="PKS/mFAS DH" evidence="11">
    <location>
        <begin position="980"/>
        <end position="1289"/>
    </location>
</feature>
<dbReference type="PROSITE" id="PS50075">
    <property type="entry name" value="CARRIER"/>
    <property type="match status" value="1"/>
</dbReference>
<dbReference type="Pfam" id="PF23114">
    <property type="entry name" value="NAD-bd_HRPKS_sdrA"/>
    <property type="match status" value="1"/>
</dbReference>
<dbReference type="EMBL" id="PHWZ01000048">
    <property type="protein sequence ID" value="TEY78486.1"/>
    <property type="molecule type" value="Genomic_DNA"/>
</dbReference>
<keyword evidence="13" id="KW-1185">Reference proteome</keyword>
<dbReference type="Pfam" id="PF02801">
    <property type="entry name" value="Ketoacyl-synt_C"/>
    <property type="match status" value="1"/>
</dbReference>
<dbReference type="SUPFAM" id="SSF52151">
    <property type="entry name" value="FabD/lysophospholipase-like"/>
    <property type="match status" value="1"/>
</dbReference>